<sequence length="306" mass="36520">MSPVFWLKITDWKKQSAQKIPINTDDPYKLFSNFIKSFCWTMDNMVGTRSIVSRIMNTPFEINKDIERKWIIKAEIIEENCIYLYYDRDDKPNNITDKMAKQYELLKRYLFVNHPVNRKVISTFNEMFGQEFYFNRKKGNFFYSTEIPGVISDQEITNNEQLTSVEYIYFDIFEDGEFSEDVINYNPIWWSKAALTKAKQCILASYDKVNDCLKEIYKFNIDKFDDKTKYENLWSPDAAWNFLNDFLNFVEYSVFSVSSDIRKKCVWKFQSYPNDEPFVSCEILIRNVVNDQETLTPITVNETNFP</sequence>
<evidence type="ECO:0000313" key="1">
    <source>
        <dbReference type="EMBL" id="KAK9510808.1"/>
    </source>
</evidence>
<dbReference type="EMBL" id="JAPXFL010000002">
    <property type="protein sequence ID" value="KAK9510808.1"/>
    <property type="molecule type" value="Genomic_DNA"/>
</dbReference>
<gene>
    <name evidence="1" type="ORF">O3M35_005515</name>
</gene>
<dbReference type="AlphaFoldDB" id="A0AAW1DIX3"/>
<proteinExistence type="predicted"/>
<protein>
    <submittedName>
        <fullName evidence="1">Uncharacterized protein</fullName>
    </submittedName>
</protein>
<reference evidence="1 2" key="1">
    <citation type="submission" date="2022-12" db="EMBL/GenBank/DDBJ databases">
        <title>Chromosome-level genome assembly of true bugs.</title>
        <authorList>
            <person name="Ma L."/>
            <person name="Li H."/>
        </authorList>
    </citation>
    <scope>NUCLEOTIDE SEQUENCE [LARGE SCALE GENOMIC DNA]</scope>
    <source>
        <strain evidence="1">Lab_2022b</strain>
    </source>
</reference>
<accession>A0AAW1DIX3</accession>
<organism evidence="1 2">
    <name type="scientific">Rhynocoris fuscipes</name>
    <dbReference type="NCBI Taxonomy" id="488301"/>
    <lineage>
        <taxon>Eukaryota</taxon>
        <taxon>Metazoa</taxon>
        <taxon>Ecdysozoa</taxon>
        <taxon>Arthropoda</taxon>
        <taxon>Hexapoda</taxon>
        <taxon>Insecta</taxon>
        <taxon>Pterygota</taxon>
        <taxon>Neoptera</taxon>
        <taxon>Paraneoptera</taxon>
        <taxon>Hemiptera</taxon>
        <taxon>Heteroptera</taxon>
        <taxon>Panheteroptera</taxon>
        <taxon>Cimicomorpha</taxon>
        <taxon>Reduviidae</taxon>
        <taxon>Harpactorinae</taxon>
        <taxon>Harpactorini</taxon>
        <taxon>Rhynocoris</taxon>
    </lineage>
</organism>
<dbReference type="Proteomes" id="UP001461498">
    <property type="component" value="Unassembled WGS sequence"/>
</dbReference>
<keyword evidence="2" id="KW-1185">Reference proteome</keyword>
<name>A0AAW1DIX3_9HEMI</name>
<evidence type="ECO:0000313" key="2">
    <source>
        <dbReference type="Proteomes" id="UP001461498"/>
    </source>
</evidence>
<comment type="caution">
    <text evidence="1">The sequence shown here is derived from an EMBL/GenBank/DDBJ whole genome shotgun (WGS) entry which is preliminary data.</text>
</comment>